<dbReference type="InterPro" id="IPR004161">
    <property type="entry name" value="EFTu-like_2"/>
</dbReference>
<dbReference type="Proteomes" id="UP001500655">
    <property type="component" value="Unassembled WGS sequence"/>
</dbReference>
<name>A0ABP4WJW7_9ACTN</name>
<gene>
    <name evidence="2" type="ORF">GCM10009681_29540</name>
</gene>
<dbReference type="InterPro" id="IPR009000">
    <property type="entry name" value="Transl_B-barrel_sf"/>
</dbReference>
<dbReference type="PANTHER" id="PTHR43721:SF22">
    <property type="entry name" value="ELONGATION FACTOR TU, MITOCHONDRIAL"/>
    <property type="match status" value="1"/>
</dbReference>
<feature type="domain" description="Translation elongation factor EFTu-like" evidence="1">
    <location>
        <begin position="44"/>
        <end position="113"/>
    </location>
</feature>
<accession>A0ABP4WJW7</accession>
<evidence type="ECO:0000313" key="2">
    <source>
        <dbReference type="EMBL" id="GAA1756468.1"/>
    </source>
</evidence>
<dbReference type="Pfam" id="PF03144">
    <property type="entry name" value="GTP_EFTU_D2"/>
    <property type="match status" value="1"/>
</dbReference>
<dbReference type="RefSeq" id="WP_344081761.1">
    <property type="nucleotide sequence ID" value="NZ_BAAALS010000013.1"/>
</dbReference>
<dbReference type="SUPFAM" id="SSF50447">
    <property type="entry name" value="Translation proteins"/>
    <property type="match status" value="1"/>
</dbReference>
<dbReference type="PANTHER" id="PTHR43721">
    <property type="entry name" value="ELONGATION FACTOR TU-RELATED"/>
    <property type="match status" value="1"/>
</dbReference>
<comment type="caution">
    <text evidence="2">The sequence shown here is derived from an EMBL/GenBank/DDBJ whole genome shotgun (WGS) entry which is preliminary data.</text>
</comment>
<dbReference type="InterPro" id="IPR050055">
    <property type="entry name" value="EF-Tu_GTPase"/>
</dbReference>
<reference evidence="3" key="1">
    <citation type="journal article" date="2019" name="Int. J. Syst. Evol. Microbiol.">
        <title>The Global Catalogue of Microorganisms (GCM) 10K type strain sequencing project: providing services to taxonomists for standard genome sequencing and annotation.</title>
        <authorList>
            <consortium name="The Broad Institute Genomics Platform"/>
            <consortium name="The Broad Institute Genome Sequencing Center for Infectious Disease"/>
            <person name="Wu L."/>
            <person name="Ma J."/>
        </authorList>
    </citation>
    <scope>NUCLEOTIDE SEQUENCE [LARGE SCALE GENOMIC DNA]</scope>
    <source>
        <strain evidence="3">JCM 13249</strain>
    </source>
</reference>
<sequence length="117" mass="12482">MGLFRRRDTDLFSIPEQGGVPVPEPMASDFRLVVEDVFFIRRRGLVVTGTIEAGTVEVGSVVTVERAGKAAVNVAVAGVERARKLPTRAVAGEAVGLLLKELTPDDIARGDVVRAAR</sequence>
<keyword evidence="3" id="KW-1185">Reference proteome</keyword>
<evidence type="ECO:0000313" key="3">
    <source>
        <dbReference type="Proteomes" id="UP001500655"/>
    </source>
</evidence>
<protein>
    <recommendedName>
        <fullName evidence="1">Translation elongation factor EFTu-like domain-containing protein</fullName>
    </recommendedName>
</protein>
<evidence type="ECO:0000259" key="1">
    <source>
        <dbReference type="Pfam" id="PF03144"/>
    </source>
</evidence>
<organism evidence="2 3">
    <name type="scientific">Luedemannella helvata</name>
    <dbReference type="NCBI Taxonomy" id="349315"/>
    <lineage>
        <taxon>Bacteria</taxon>
        <taxon>Bacillati</taxon>
        <taxon>Actinomycetota</taxon>
        <taxon>Actinomycetes</taxon>
        <taxon>Micromonosporales</taxon>
        <taxon>Micromonosporaceae</taxon>
        <taxon>Luedemannella</taxon>
    </lineage>
</organism>
<dbReference type="EMBL" id="BAAALS010000013">
    <property type="protein sequence ID" value="GAA1756468.1"/>
    <property type="molecule type" value="Genomic_DNA"/>
</dbReference>
<proteinExistence type="predicted"/>
<dbReference type="Gene3D" id="2.40.30.10">
    <property type="entry name" value="Translation factors"/>
    <property type="match status" value="1"/>
</dbReference>